<dbReference type="PANTHER" id="PTHR33169">
    <property type="entry name" value="PADR-FAMILY TRANSCRIPTIONAL REGULATOR"/>
    <property type="match status" value="1"/>
</dbReference>
<dbReference type="Proteomes" id="UP001484239">
    <property type="component" value="Unassembled WGS sequence"/>
</dbReference>
<dbReference type="InterPro" id="IPR036388">
    <property type="entry name" value="WH-like_DNA-bd_sf"/>
</dbReference>
<comment type="caution">
    <text evidence="2">The sequence shown here is derived from an EMBL/GenBank/DDBJ whole genome shotgun (WGS) entry which is preliminary data.</text>
</comment>
<reference evidence="2 3" key="1">
    <citation type="submission" date="2024-02" db="EMBL/GenBank/DDBJ databases">
        <title>A novel Gemmatimonadota bacterium.</title>
        <authorList>
            <person name="Du Z.-J."/>
            <person name="Ye Y.-Q."/>
        </authorList>
    </citation>
    <scope>NUCLEOTIDE SEQUENCE [LARGE SCALE GENOMIC DNA]</scope>
    <source>
        <strain evidence="2 3">DH-20</strain>
    </source>
</reference>
<dbReference type="Gene3D" id="1.10.10.10">
    <property type="entry name" value="Winged helix-like DNA-binding domain superfamily/Winged helix DNA-binding domain"/>
    <property type="match status" value="1"/>
</dbReference>
<dbReference type="InterPro" id="IPR005149">
    <property type="entry name" value="Tscrpt_reg_PadR_N"/>
</dbReference>
<keyword evidence="3" id="KW-1185">Reference proteome</keyword>
<evidence type="ECO:0000259" key="1">
    <source>
        <dbReference type="Pfam" id="PF03551"/>
    </source>
</evidence>
<dbReference type="PANTHER" id="PTHR33169:SF14">
    <property type="entry name" value="TRANSCRIPTIONAL REGULATOR RV3488"/>
    <property type="match status" value="1"/>
</dbReference>
<evidence type="ECO:0000313" key="3">
    <source>
        <dbReference type="Proteomes" id="UP001484239"/>
    </source>
</evidence>
<organism evidence="2 3">
    <name type="scientific">Gaopeijia maritima</name>
    <dbReference type="NCBI Taxonomy" id="3119007"/>
    <lineage>
        <taxon>Bacteria</taxon>
        <taxon>Pseudomonadati</taxon>
        <taxon>Gemmatimonadota</taxon>
        <taxon>Longimicrobiia</taxon>
        <taxon>Gaopeijiales</taxon>
        <taxon>Gaopeijiaceae</taxon>
        <taxon>Gaopeijia</taxon>
    </lineage>
</organism>
<dbReference type="Pfam" id="PF03551">
    <property type="entry name" value="PadR"/>
    <property type="match status" value="1"/>
</dbReference>
<gene>
    <name evidence="2" type="ORF">WI372_03110</name>
</gene>
<feature type="domain" description="Transcription regulator PadR N-terminal" evidence="1">
    <location>
        <begin position="19"/>
        <end position="92"/>
    </location>
</feature>
<dbReference type="InterPro" id="IPR052509">
    <property type="entry name" value="Metal_resp_DNA-bind_regulator"/>
</dbReference>
<accession>A0ABU9E7A3</accession>
<protein>
    <submittedName>
        <fullName evidence="2">PadR family transcriptional regulator</fullName>
    </submittedName>
</protein>
<evidence type="ECO:0000313" key="2">
    <source>
        <dbReference type="EMBL" id="MEK9499972.1"/>
    </source>
</evidence>
<name>A0ABU9E7A3_9BACT</name>
<dbReference type="SUPFAM" id="SSF46785">
    <property type="entry name" value="Winged helix' DNA-binding domain"/>
    <property type="match status" value="1"/>
</dbReference>
<proteinExistence type="predicted"/>
<dbReference type="EMBL" id="JBBHLI010000001">
    <property type="protein sequence ID" value="MEK9499972.1"/>
    <property type="molecule type" value="Genomic_DNA"/>
</dbReference>
<dbReference type="NCBIfam" id="TIGR03433">
    <property type="entry name" value="padR_acidobact"/>
    <property type="match status" value="1"/>
</dbReference>
<dbReference type="RefSeq" id="WP_405277842.1">
    <property type="nucleotide sequence ID" value="NZ_CP144380.1"/>
</dbReference>
<dbReference type="InterPro" id="IPR017799">
    <property type="entry name" value="Tscrpt_reg_PadR_acidobac-type"/>
</dbReference>
<dbReference type="InterPro" id="IPR036390">
    <property type="entry name" value="WH_DNA-bd_sf"/>
</dbReference>
<sequence>MGGESGGLPLFKGTLDLLVLKRLSFGPQHGYGIVSWLEARSDGAIDVDDSALYQALHRLEGRKLVAAEWGVTENNRRARFYTLTSRGRAALRDDRDTWEQYVASVGTLLAREEP</sequence>